<accession>A0A010R2Q5</accession>
<dbReference type="HOGENOM" id="CLU_2026525_0_0_1"/>
<keyword evidence="2" id="KW-1185">Reference proteome</keyword>
<organism evidence="1 2">
    <name type="scientific">Colletotrichum fioriniae PJ7</name>
    <dbReference type="NCBI Taxonomy" id="1445577"/>
    <lineage>
        <taxon>Eukaryota</taxon>
        <taxon>Fungi</taxon>
        <taxon>Dikarya</taxon>
        <taxon>Ascomycota</taxon>
        <taxon>Pezizomycotina</taxon>
        <taxon>Sordariomycetes</taxon>
        <taxon>Hypocreomycetidae</taxon>
        <taxon>Glomerellales</taxon>
        <taxon>Glomerellaceae</taxon>
        <taxon>Colletotrichum</taxon>
        <taxon>Colletotrichum acutatum species complex</taxon>
    </lineage>
</organism>
<dbReference type="Proteomes" id="UP000020467">
    <property type="component" value="Unassembled WGS sequence"/>
</dbReference>
<name>A0A010R2Q5_9PEZI</name>
<protein>
    <submittedName>
        <fullName evidence="1">Uncharacterized protein</fullName>
    </submittedName>
</protein>
<gene>
    <name evidence="1" type="ORF">CFIO01_08061</name>
</gene>
<proteinExistence type="predicted"/>
<dbReference type="EMBL" id="JARH01000268">
    <property type="protein sequence ID" value="EXF83020.1"/>
    <property type="molecule type" value="Genomic_DNA"/>
</dbReference>
<evidence type="ECO:0000313" key="1">
    <source>
        <dbReference type="EMBL" id="EXF83020.1"/>
    </source>
</evidence>
<reference evidence="1 2" key="1">
    <citation type="submission" date="2014-02" db="EMBL/GenBank/DDBJ databases">
        <title>The genome sequence of Colletotrichum fioriniae PJ7.</title>
        <authorList>
            <person name="Baroncelli R."/>
            <person name="Thon M.R."/>
        </authorList>
    </citation>
    <scope>NUCLEOTIDE SEQUENCE [LARGE SCALE GENOMIC DNA]</scope>
    <source>
        <strain evidence="1 2">PJ7</strain>
    </source>
</reference>
<evidence type="ECO:0000313" key="2">
    <source>
        <dbReference type="Proteomes" id="UP000020467"/>
    </source>
</evidence>
<dbReference type="KEGG" id="cfj:CFIO01_08061"/>
<sequence length="122" mass="13988">MEEIGKFAHEGRYLIHTRSSTEELADMLKCDESRWNDEDAIDLGPHRTRVFDNQAVAGRYESTLRDITEDRCVTQRDDGDRFRPEVPELAFDGVFGSKRIGHVQGAGTKDRHSRHKVAEFVV</sequence>
<comment type="caution">
    <text evidence="1">The sequence shown here is derived from an EMBL/GenBank/DDBJ whole genome shotgun (WGS) entry which is preliminary data.</text>
</comment>
<dbReference type="AlphaFoldDB" id="A0A010R2Q5"/>